<comment type="caution">
    <text evidence="7">The sequence shown here is derived from an EMBL/GenBank/DDBJ whole genome shotgun (WGS) entry which is preliminary data.</text>
</comment>
<accession>A0A9P7G7N4</accession>
<dbReference type="GO" id="GO:0005506">
    <property type="term" value="F:iron ion binding"/>
    <property type="evidence" value="ECO:0007669"/>
    <property type="project" value="InterPro"/>
</dbReference>
<evidence type="ECO:0008006" key="9">
    <source>
        <dbReference type="Google" id="ProtNLM"/>
    </source>
</evidence>
<evidence type="ECO:0000256" key="6">
    <source>
        <dbReference type="SAM" id="MobiDB-lite"/>
    </source>
</evidence>
<dbReference type="AlphaFoldDB" id="A0A9P7G7N4"/>
<dbReference type="InterPro" id="IPR037120">
    <property type="entry name" value="Haem_peroxidase_sf_animal"/>
</dbReference>
<reference evidence="7" key="2">
    <citation type="submission" date="2021-10" db="EMBL/GenBank/DDBJ databases">
        <title>Phylogenomics reveals ancestral predisposition of the termite-cultivated fungus Termitomyces towards a domesticated lifestyle.</title>
        <authorList>
            <person name="Auxier B."/>
            <person name="Grum-Grzhimaylo A."/>
            <person name="Cardenas M.E."/>
            <person name="Lodge J.D."/>
            <person name="Laessoe T."/>
            <person name="Pedersen O."/>
            <person name="Smith M.E."/>
            <person name="Kuyper T.W."/>
            <person name="Franco-Molano E.A."/>
            <person name="Baroni T.J."/>
            <person name="Aanen D.K."/>
        </authorList>
    </citation>
    <scope>NUCLEOTIDE SEQUENCE</scope>
    <source>
        <strain evidence="7">AP01</strain>
        <tissue evidence="7">Mycelium</tissue>
    </source>
</reference>
<dbReference type="OrthoDB" id="823504at2759"/>
<dbReference type="Proteomes" id="UP000775547">
    <property type="component" value="Unassembled WGS sequence"/>
</dbReference>
<proteinExistence type="predicted"/>
<dbReference type="InterPro" id="IPR001128">
    <property type="entry name" value="Cyt_P450"/>
</dbReference>
<dbReference type="Gene3D" id="1.10.640.10">
    <property type="entry name" value="Haem peroxidase domain superfamily, animal type"/>
    <property type="match status" value="1"/>
</dbReference>
<dbReference type="GO" id="GO:0051213">
    <property type="term" value="F:dioxygenase activity"/>
    <property type="evidence" value="ECO:0007669"/>
    <property type="project" value="UniProtKB-KW"/>
</dbReference>
<dbReference type="GO" id="GO:0016705">
    <property type="term" value="F:oxidoreductase activity, acting on paired donors, with incorporation or reduction of molecular oxygen"/>
    <property type="evidence" value="ECO:0007669"/>
    <property type="project" value="InterPro"/>
</dbReference>
<dbReference type="GO" id="GO:0004601">
    <property type="term" value="F:peroxidase activity"/>
    <property type="evidence" value="ECO:0007669"/>
    <property type="project" value="InterPro"/>
</dbReference>
<dbReference type="GO" id="GO:0006979">
    <property type="term" value="P:response to oxidative stress"/>
    <property type="evidence" value="ECO:0007669"/>
    <property type="project" value="InterPro"/>
</dbReference>
<evidence type="ECO:0000256" key="2">
    <source>
        <dbReference type="ARBA" id="ARBA00022723"/>
    </source>
</evidence>
<evidence type="ECO:0000256" key="4">
    <source>
        <dbReference type="ARBA" id="ARBA00023002"/>
    </source>
</evidence>
<keyword evidence="2" id="KW-0479">Metal-binding</keyword>
<evidence type="ECO:0000313" key="7">
    <source>
        <dbReference type="EMBL" id="KAG5644419.1"/>
    </source>
</evidence>
<dbReference type="Pfam" id="PF00067">
    <property type="entry name" value="p450"/>
    <property type="match status" value="1"/>
</dbReference>
<dbReference type="SUPFAM" id="SSF48113">
    <property type="entry name" value="Heme-dependent peroxidases"/>
    <property type="match status" value="1"/>
</dbReference>
<dbReference type="SUPFAM" id="SSF48264">
    <property type="entry name" value="Cytochrome P450"/>
    <property type="match status" value="1"/>
</dbReference>
<dbReference type="EMBL" id="JABCKV010000070">
    <property type="protein sequence ID" value="KAG5644419.1"/>
    <property type="molecule type" value="Genomic_DNA"/>
</dbReference>
<feature type="region of interest" description="Disordered" evidence="6">
    <location>
        <begin position="133"/>
        <end position="173"/>
    </location>
</feature>
<keyword evidence="4" id="KW-0560">Oxidoreductase</keyword>
<dbReference type="InterPro" id="IPR050783">
    <property type="entry name" value="Oxylipin_biosynth_metab"/>
</dbReference>
<organism evidence="7 8">
    <name type="scientific">Asterophora parasitica</name>
    <dbReference type="NCBI Taxonomy" id="117018"/>
    <lineage>
        <taxon>Eukaryota</taxon>
        <taxon>Fungi</taxon>
        <taxon>Dikarya</taxon>
        <taxon>Basidiomycota</taxon>
        <taxon>Agaricomycotina</taxon>
        <taxon>Agaricomycetes</taxon>
        <taxon>Agaricomycetidae</taxon>
        <taxon>Agaricales</taxon>
        <taxon>Tricholomatineae</taxon>
        <taxon>Lyophyllaceae</taxon>
        <taxon>Asterophora</taxon>
    </lineage>
</organism>
<evidence type="ECO:0000256" key="5">
    <source>
        <dbReference type="ARBA" id="ARBA00023004"/>
    </source>
</evidence>
<dbReference type="PANTHER" id="PTHR11903:SF37">
    <property type="entry name" value="PSI-PRODUCING OXYGENASE A"/>
    <property type="match status" value="1"/>
</dbReference>
<dbReference type="GO" id="GO:0006631">
    <property type="term" value="P:fatty acid metabolic process"/>
    <property type="evidence" value="ECO:0007669"/>
    <property type="project" value="UniProtKB-ARBA"/>
</dbReference>
<keyword evidence="5" id="KW-0408">Iron</keyword>
<keyword evidence="8" id="KW-1185">Reference proteome</keyword>
<dbReference type="InterPro" id="IPR010255">
    <property type="entry name" value="Haem_peroxidase_sf"/>
</dbReference>
<dbReference type="GO" id="GO:0020037">
    <property type="term" value="F:heme binding"/>
    <property type="evidence" value="ECO:0007669"/>
    <property type="project" value="InterPro"/>
</dbReference>
<dbReference type="InterPro" id="IPR036396">
    <property type="entry name" value="Cyt_P450_sf"/>
</dbReference>
<evidence type="ECO:0000313" key="8">
    <source>
        <dbReference type="Proteomes" id="UP000775547"/>
    </source>
</evidence>
<dbReference type="Gene3D" id="1.10.630.10">
    <property type="entry name" value="Cytochrome P450"/>
    <property type="match status" value="1"/>
</dbReference>
<protein>
    <recommendedName>
        <fullName evidence="9">Heme peroxidase</fullName>
    </recommendedName>
</protein>
<gene>
    <name evidence="7" type="ORF">DXG03_008514</name>
</gene>
<keyword evidence="3" id="KW-0223">Dioxygenase</keyword>
<dbReference type="PANTHER" id="PTHR11903">
    <property type="entry name" value="PROSTAGLANDIN G/H SYNTHASE"/>
    <property type="match status" value="1"/>
</dbReference>
<evidence type="ECO:0000256" key="1">
    <source>
        <dbReference type="ARBA" id="ARBA00011881"/>
    </source>
</evidence>
<dbReference type="PROSITE" id="PS50292">
    <property type="entry name" value="PEROXIDASE_3"/>
    <property type="match status" value="1"/>
</dbReference>
<reference evidence="7" key="1">
    <citation type="submission" date="2020-07" db="EMBL/GenBank/DDBJ databases">
        <authorList>
            <person name="Nieuwenhuis M."/>
            <person name="Van De Peppel L.J.J."/>
        </authorList>
    </citation>
    <scope>NUCLEOTIDE SEQUENCE</scope>
    <source>
        <strain evidence="7">AP01</strain>
        <tissue evidence="7">Mycelium</tissue>
    </source>
</reference>
<name>A0A9P7G7N4_9AGAR</name>
<dbReference type="GO" id="GO:0004497">
    <property type="term" value="F:monooxygenase activity"/>
    <property type="evidence" value="ECO:0007669"/>
    <property type="project" value="InterPro"/>
</dbReference>
<dbReference type="Pfam" id="PF03098">
    <property type="entry name" value="An_peroxidase"/>
    <property type="match status" value="1"/>
</dbReference>
<sequence>MADITATQVASMAFDSVYLSSRSLPNAPDGYYDWQVSSESSAKREGHARVTNMINKIETLKRKGGIKPDSAVVGAFVDTVTNPSSIDDRKGAFAAGLGLLARLDPEDSFTKKLNDSVIGTLYNTIPHPPASYLGPASNYREADGGGNSSQNPDIGRGGAPYSKSVQGKAGLPRHSLPDPGLIFDVILKKRNHQIHTGGVSSMMFAFASIVTHSLFRTDHKDSNINLTSSYLDLSPLYGDNRSAQDKVRDKSAGRGLLFPDTFSEERLLFAPPATSALLVIFSRNHNYIARRLLQINEFKKWSDPPPSDATAHAIQDEEIFQTAKLVNCGHFMSAIMGDYVAGFLGSSEGCNWNMNAFDVIKTDSLQVERGQGNHSSVEFNILYRITASDVTSMASLFQEISSTPSQRVFAGLTRGADGKFLDDDLADVLQCATENAAGAFRGRGTPEVLRIAETHTIEQARHWGLCTMNEFRQFLGLKKIKHVFGDPARFNVIYEKYGYGSFVNTDDVAKHDTDKAMAMHALFPTKDSLSKYVAWYKDATEKYLKEKSFKYDGVEGTHVDITYVINTISAHVSAEQYFGVTLKTKDNPRGMFTEQEFFDMMAILFTCNSLLFLFFETLTELHRVTFLTFDAPEESFAIHTAAFQAGPIVGGLAAKSLAEAAASSVPNFFGSLAAKAAAFIWPIKEKPSYPFLTRMADAGRPFDAMLGNIMGIGIGASVNHAHAAVQVVNFYLEDEHETERNHIVELVQKSDPQSIELLRGYVREAMRLRPQFSGLWRQAAVDAEIPQGPGLPPLQVKAGERVWSNFRNAHLNPAEFPNPTTVDPRRSPSLYNLNGAGFHNCPGTTYAQQTIAEIVKVVFKLKNVRRAPGNAGRLAGFSENIRGSESQYYLTRNGSVSTWPGSLHIVYDE</sequence>
<comment type="subunit">
    <text evidence="1">Homotetramer.</text>
</comment>
<evidence type="ECO:0000256" key="3">
    <source>
        <dbReference type="ARBA" id="ARBA00022964"/>
    </source>
</evidence>
<dbReference type="InterPro" id="IPR019791">
    <property type="entry name" value="Haem_peroxidase_animal"/>
</dbReference>